<name>A0A0U5BCQ9_9BACL</name>
<organism evidence="1 2">
    <name type="scientific">Aneurinibacillus soli</name>
    <dbReference type="NCBI Taxonomy" id="1500254"/>
    <lineage>
        <taxon>Bacteria</taxon>
        <taxon>Bacillati</taxon>
        <taxon>Bacillota</taxon>
        <taxon>Bacilli</taxon>
        <taxon>Bacillales</taxon>
        <taxon>Paenibacillaceae</taxon>
        <taxon>Aneurinibacillus group</taxon>
        <taxon>Aneurinibacillus</taxon>
    </lineage>
</organism>
<keyword evidence="2" id="KW-1185">Reference proteome</keyword>
<dbReference type="Proteomes" id="UP000217696">
    <property type="component" value="Chromosome"/>
</dbReference>
<protein>
    <submittedName>
        <fullName evidence="1">Uncharacterized protein</fullName>
    </submittedName>
</protein>
<dbReference type="OrthoDB" id="2905737at2"/>
<reference evidence="1 2" key="1">
    <citation type="submission" date="2015-12" db="EMBL/GenBank/DDBJ databases">
        <title>Genome sequence of Aneurinibacillus soli.</title>
        <authorList>
            <person name="Lee J.S."/>
            <person name="Lee K.C."/>
            <person name="Kim K.K."/>
            <person name="Lee B.W."/>
        </authorList>
    </citation>
    <scope>NUCLEOTIDE SEQUENCE [LARGE SCALE GENOMIC DNA]</scope>
    <source>
        <strain evidence="1 2">CB4</strain>
    </source>
</reference>
<dbReference type="RefSeq" id="WP_096466453.1">
    <property type="nucleotide sequence ID" value="NZ_AP017312.1"/>
</dbReference>
<accession>A0A0U5BCQ9</accession>
<dbReference type="AlphaFoldDB" id="A0A0U5BCQ9"/>
<dbReference type="KEGG" id="asoc:CB4_02907"/>
<gene>
    <name evidence="1" type="ORF">CB4_02907</name>
</gene>
<proteinExistence type="predicted"/>
<dbReference type="EMBL" id="AP017312">
    <property type="protein sequence ID" value="BAU28732.1"/>
    <property type="molecule type" value="Genomic_DNA"/>
</dbReference>
<evidence type="ECO:0000313" key="2">
    <source>
        <dbReference type="Proteomes" id="UP000217696"/>
    </source>
</evidence>
<evidence type="ECO:0000313" key="1">
    <source>
        <dbReference type="EMBL" id="BAU28732.1"/>
    </source>
</evidence>
<sequence length="76" mass="9062">MEEQKVDHHLQQAFAHLREALNVSIAIVLNNHTSKEQIGKKWEVFFGEFFGMVKTKGKEHKLNLLSWISFPKIWRW</sequence>